<feature type="compositionally biased region" description="Low complexity" evidence="11">
    <location>
        <begin position="56"/>
        <end position="71"/>
    </location>
</feature>
<keyword evidence="4" id="KW-0811">Translocation</keyword>
<evidence type="ECO:0000256" key="7">
    <source>
        <dbReference type="ARBA" id="ARBA00029502"/>
    </source>
</evidence>
<dbReference type="EMBL" id="JARVKF010000418">
    <property type="protein sequence ID" value="KAK9415271.1"/>
    <property type="molecule type" value="Genomic_DNA"/>
</dbReference>
<dbReference type="InterPro" id="IPR006785">
    <property type="entry name" value="Pex14_N"/>
</dbReference>
<keyword evidence="6 10" id="KW-0576">Peroxisome</keyword>
<evidence type="ECO:0000256" key="5">
    <source>
        <dbReference type="ARBA" id="ARBA00023136"/>
    </source>
</evidence>
<feature type="region of interest" description="Disordered" evidence="11">
    <location>
        <begin position="240"/>
        <end position="354"/>
    </location>
</feature>
<protein>
    <recommendedName>
        <fullName evidence="7 10">Peroxisomal membrane protein PEX14</fullName>
    </recommendedName>
    <alternativeName>
        <fullName evidence="8 10">Peroxin-14</fullName>
    </alternativeName>
</protein>
<keyword evidence="3 10" id="KW-0653">Protein transport</keyword>
<evidence type="ECO:0000256" key="11">
    <source>
        <dbReference type="SAM" id="MobiDB-lite"/>
    </source>
</evidence>
<feature type="compositionally biased region" description="Polar residues" evidence="11">
    <location>
        <begin position="292"/>
        <end position="305"/>
    </location>
</feature>
<sequence length="354" mass="38114">MPVREEIVASAVNFLQDPNVASSSAESKVSFLRSKNLTQEEIDTSLARAGSPPAPTQGVVAPAQQQPQHPYYSQYQQAPPYGWQAPPPAPPRRDWRDWFIMATVVGGVSYGLYTVTKRYIYPLVAPPTPEKLEQDKAAVDEQFEKAFSTLEQLSKDTEALKASEEQRTEKLDKLITDLETFIHDTKSAARRQEDETDRIRDEMKTLKDIIPKNLSANKDFTDGRLREITNEVKSLKALIGQRMSGGSSTPTASSGTGSYLRPSTGNAAPSSAAAVTPGTPATEAPGKENETNGETPAQGTKQDYISSLGGRSSPFGSGMPTGKASIPAWQMAMANKNTAGESTNGSQQEAGSSA</sequence>
<evidence type="ECO:0000313" key="13">
    <source>
        <dbReference type="EMBL" id="KAK9415271.1"/>
    </source>
</evidence>
<comment type="caution">
    <text evidence="13">The sequence shown here is derived from an EMBL/GenBank/DDBJ whole genome shotgun (WGS) entry which is preliminary data.</text>
</comment>
<dbReference type="PANTHER" id="PTHR23058:SF0">
    <property type="entry name" value="PEROXISOMAL MEMBRANE PROTEIN PEX14"/>
    <property type="match status" value="1"/>
</dbReference>
<dbReference type="PANTHER" id="PTHR23058">
    <property type="entry name" value="PEROXISOMAL MEMBRANE PROTEIN PEX14"/>
    <property type="match status" value="1"/>
</dbReference>
<dbReference type="Gene3D" id="1.10.10.10">
    <property type="entry name" value="Winged helix-like DNA-binding domain superfamily/Winged helix DNA-binding domain"/>
    <property type="match status" value="1"/>
</dbReference>
<feature type="compositionally biased region" description="Polar residues" evidence="11">
    <location>
        <begin position="335"/>
        <end position="354"/>
    </location>
</feature>
<evidence type="ECO:0000256" key="1">
    <source>
        <dbReference type="ARBA" id="ARBA00005443"/>
    </source>
</evidence>
<evidence type="ECO:0000256" key="3">
    <source>
        <dbReference type="ARBA" id="ARBA00022927"/>
    </source>
</evidence>
<name>A0ABR2ULS7_9PEZI</name>
<evidence type="ECO:0000256" key="8">
    <source>
        <dbReference type="ARBA" id="ARBA00029691"/>
    </source>
</evidence>
<keyword evidence="2 10" id="KW-0813">Transport</keyword>
<evidence type="ECO:0000256" key="6">
    <source>
        <dbReference type="ARBA" id="ARBA00023140"/>
    </source>
</evidence>
<feature type="domain" description="Peroxisome membrane anchor protein Pex14p N-terminal" evidence="12">
    <location>
        <begin position="4"/>
        <end position="48"/>
    </location>
</feature>
<evidence type="ECO:0000313" key="14">
    <source>
        <dbReference type="Proteomes" id="UP001408356"/>
    </source>
</evidence>
<evidence type="ECO:0000256" key="10">
    <source>
        <dbReference type="RuleBase" id="RU367032"/>
    </source>
</evidence>
<evidence type="ECO:0000259" key="12">
    <source>
        <dbReference type="Pfam" id="PF04695"/>
    </source>
</evidence>
<feature type="compositionally biased region" description="Low complexity" evidence="11">
    <location>
        <begin position="244"/>
        <end position="258"/>
    </location>
</feature>
<reference evidence="13 14" key="1">
    <citation type="journal article" date="2024" name="J. Plant Pathol.">
        <title>Sequence and assembly of the genome of Seiridium unicorne, isolate CBS 538.82, causal agent of cypress canker disease.</title>
        <authorList>
            <person name="Scali E."/>
            <person name="Rocca G.D."/>
            <person name="Danti R."/>
            <person name="Garbelotto M."/>
            <person name="Barberini S."/>
            <person name="Baroncelli R."/>
            <person name="Emiliani G."/>
        </authorList>
    </citation>
    <scope>NUCLEOTIDE SEQUENCE [LARGE SCALE GENOMIC DNA]</scope>
    <source>
        <strain evidence="13 14">BM-138-508</strain>
    </source>
</reference>
<accession>A0ABR2ULS7</accession>
<gene>
    <name evidence="13" type="ORF">SUNI508_02119</name>
</gene>
<evidence type="ECO:0000256" key="9">
    <source>
        <dbReference type="ARBA" id="ARBA00046271"/>
    </source>
</evidence>
<feature type="region of interest" description="Disordered" evidence="11">
    <location>
        <begin position="42"/>
        <end position="71"/>
    </location>
</feature>
<evidence type="ECO:0000256" key="2">
    <source>
        <dbReference type="ARBA" id="ARBA00022448"/>
    </source>
</evidence>
<dbReference type="InterPro" id="IPR036388">
    <property type="entry name" value="WH-like_DNA-bd_sf"/>
</dbReference>
<organism evidence="13 14">
    <name type="scientific">Seiridium unicorne</name>
    <dbReference type="NCBI Taxonomy" id="138068"/>
    <lineage>
        <taxon>Eukaryota</taxon>
        <taxon>Fungi</taxon>
        <taxon>Dikarya</taxon>
        <taxon>Ascomycota</taxon>
        <taxon>Pezizomycotina</taxon>
        <taxon>Sordariomycetes</taxon>
        <taxon>Xylariomycetidae</taxon>
        <taxon>Amphisphaeriales</taxon>
        <taxon>Sporocadaceae</taxon>
        <taxon>Seiridium</taxon>
    </lineage>
</organism>
<comment type="subcellular location">
    <subcellularLocation>
        <location evidence="9 10">Peroxisome membrane</location>
    </subcellularLocation>
</comment>
<dbReference type="Pfam" id="PF04695">
    <property type="entry name" value="Pex14_N"/>
    <property type="match status" value="1"/>
</dbReference>
<proteinExistence type="inferred from homology"/>
<comment type="similarity">
    <text evidence="1 10">Belongs to the peroxin-14 family.</text>
</comment>
<keyword evidence="14" id="KW-1185">Reference proteome</keyword>
<dbReference type="Proteomes" id="UP001408356">
    <property type="component" value="Unassembled WGS sequence"/>
</dbReference>
<dbReference type="InterPro" id="IPR025655">
    <property type="entry name" value="PEX14"/>
</dbReference>
<comment type="function">
    <text evidence="10">Component of the PEX13-PEX14 docking complex, a translocon channel that specifically mediates the import of peroxisomal cargo proteins bound to PEX5 receptor. The PEX13-PEX14 docking complex forms a large import pore which can be opened to a diameter of about 9 nm. Mechanistically, PEX5 receptor along with cargo proteins associates with the PEX14 subunit of the PEX13-PEX14 docking complex in the cytosol, leading to the insertion of the receptor into the organelle membrane with the concomitant translocation of the cargo into the peroxisome matrix.</text>
</comment>
<evidence type="ECO:0000256" key="4">
    <source>
        <dbReference type="ARBA" id="ARBA00023010"/>
    </source>
</evidence>
<keyword evidence="5 10" id="KW-0472">Membrane</keyword>